<evidence type="ECO:0000256" key="4">
    <source>
        <dbReference type="ARBA" id="ARBA00023315"/>
    </source>
</evidence>
<proteinExistence type="predicted"/>
<dbReference type="Proteomes" id="UP000653156">
    <property type="component" value="Chromosome"/>
</dbReference>
<dbReference type="Pfam" id="PF13508">
    <property type="entry name" value="Acetyltransf_7"/>
    <property type="match status" value="1"/>
</dbReference>
<dbReference type="GO" id="GO:0016747">
    <property type="term" value="F:acyltransferase activity, transferring groups other than amino-acyl groups"/>
    <property type="evidence" value="ECO:0007669"/>
    <property type="project" value="InterPro"/>
</dbReference>
<dbReference type="Gene3D" id="3.40.630.30">
    <property type="match status" value="1"/>
</dbReference>
<sequence>MALNPYFEVLDKARHQLKSFDCGKAVMNDFLKRYAVKNQNLGLSRTWVLAENSADGEKAAVAAYYTLAFQSVEPENFRDKVSLPRYPTPTILLARLAVNKAYQGQRLGRKTLLAALAQAARISEQGLPAYALVLDVLDDDAHRFYQQFDFFKSFDTPADDRVRLFVPMSAVKHLLAGY</sequence>
<reference evidence="7" key="1">
    <citation type="submission" date="2021-02" db="EMBL/GenBank/DDBJ databases">
        <title>Neisseriaceae sp. 26B isolated from the cloaca of a Common Toad-headed Turtle (Mesoclemmys nasuta).</title>
        <authorList>
            <person name="Spergser J."/>
            <person name="Busse H.-J."/>
        </authorList>
    </citation>
    <scope>NUCLEOTIDE SEQUENCE</scope>
    <source>
        <strain evidence="7">26B</strain>
    </source>
</reference>
<evidence type="ECO:0000313" key="8">
    <source>
        <dbReference type="Proteomes" id="UP000653156"/>
    </source>
</evidence>
<name>A0A892ZKC3_9NEIS</name>
<dbReference type="AlphaFoldDB" id="A0A892ZKC3"/>
<protein>
    <submittedName>
        <fullName evidence="7">GNAT family N-acetyltransferase</fullName>
    </submittedName>
</protein>
<keyword evidence="1" id="KW-0678">Repressor</keyword>
<dbReference type="PANTHER" id="PTHR36449">
    <property type="entry name" value="ACETYLTRANSFERASE-RELATED"/>
    <property type="match status" value="1"/>
</dbReference>
<dbReference type="KEGG" id="ptes:JQU52_05675"/>
<evidence type="ECO:0000259" key="6">
    <source>
        <dbReference type="Pfam" id="PF13508"/>
    </source>
</evidence>
<keyword evidence="4" id="KW-0012">Acyltransferase</keyword>
<accession>A0A892ZKC3</accession>
<dbReference type="RefSeq" id="WP_230340162.1">
    <property type="nucleotide sequence ID" value="NZ_CP069798.1"/>
</dbReference>
<organism evidence="7 8">
    <name type="scientific">Paralysiella testudinis</name>
    <dbReference type="NCBI Taxonomy" id="2809020"/>
    <lineage>
        <taxon>Bacteria</taxon>
        <taxon>Pseudomonadati</taxon>
        <taxon>Pseudomonadota</taxon>
        <taxon>Betaproteobacteria</taxon>
        <taxon>Neisseriales</taxon>
        <taxon>Neisseriaceae</taxon>
        <taxon>Paralysiella</taxon>
    </lineage>
</organism>
<evidence type="ECO:0000256" key="1">
    <source>
        <dbReference type="ARBA" id="ARBA00022491"/>
    </source>
</evidence>
<keyword evidence="2" id="KW-1277">Toxin-antitoxin system</keyword>
<evidence type="ECO:0000256" key="3">
    <source>
        <dbReference type="ARBA" id="ARBA00022679"/>
    </source>
</evidence>
<evidence type="ECO:0000256" key="5">
    <source>
        <dbReference type="ARBA" id="ARBA00049880"/>
    </source>
</evidence>
<gene>
    <name evidence="7" type="ORF">JQU52_05675</name>
</gene>
<keyword evidence="3" id="KW-0808">Transferase</keyword>
<evidence type="ECO:0000313" key="7">
    <source>
        <dbReference type="EMBL" id="QRQ82868.1"/>
    </source>
</evidence>
<feature type="domain" description="N-acetyltransferase" evidence="6">
    <location>
        <begin position="72"/>
        <end position="150"/>
    </location>
</feature>
<dbReference type="InterPro" id="IPR016181">
    <property type="entry name" value="Acyl_CoA_acyltransferase"/>
</dbReference>
<evidence type="ECO:0000256" key="2">
    <source>
        <dbReference type="ARBA" id="ARBA00022649"/>
    </source>
</evidence>
<dbReference type="SUPFAM" id="SSF55729">
    <property type="entry name" value="Acyl-CoA N-acyltransferases (Nat)"/>
    <property type="match status" value="1"/>
</dbReference>
<dbReference type="InterPro" id="IPR000182">
    <property type="entry name" value="GNAT_dom"/>
</dbReference>
<dbReference type="EMBL" id="CP069798">
    <property type="protein sequence ID" value="QRQ82868.1"/>
    <property type="molecule type" value="Genomic_DNA"/>
</dbReference>
<dbReference type="PANTHER" id="PTHR36449:SF1">
    <property type="entry name" value="ACETYLTRANSFERASE"/>
    <property type="match status" value="1"/>
</dbReference>
<comment type="catalytic activity">
    <reaction evidence="5">
        <text>glycyl-tRNA(Gly) + acetyl-CoA = N-acetylglycyl-tRNA(Gly) + CoA + H(+)</text>
        <dbReference type="Rhea" id="RHEA:81867"/>
        <dbReference type="Rhea" id="RHEA-COMP:9683"/>
        <dbReference type="Rhea" id="RHEA-COMP:19766"/>
        <dbReference type="ChEBI" id="CHEBI:15378"/>
        <dbReference type="ChEBI" id="CHEBI:57287"/>
        <dbReference type="ChEBI" id="CHEBI:57288"/>
        <dbReference type="ChEBI" id="CHEBI:78522"/>
        <dbReference type="ChEBI" id="CHEBI:232036"/>
    </reaction>
</comment>
<keyword evidence="8" id="KW-1185">Reference proteome</keyword>